<evidence type="ECO:0000313" key="7">
    <source>
        <dbReference type="EMBL" id="SUB60517.1"/>
    </source>
</evidence>
<dbReference type="Proteomes" id="UP000255101">
    <property type="component" value="Unassembled WGS sequence"/>
</dbReference>
<dbReference type="Pfam" id="PF00872">
    <property type="entry name" value="Transposase_mut"/>
    <property type="match status" value="1"/>
</dbReference>
<gene>
    <name evidence="7" type="ORF">NCTC11460_00422</name>
</gene>
<dbReference type="InterPro" id="IPR001207">
    <property type="entry name" value="Transposase_mutator"/>
</dbReference>
<dbReference type="PANTHER" id="PTHR33217">
    <property type="entry name" value="TRANSPOSASE FOR INSERTION SEQUENCE ELEMENT IS1081"/>
    <property type="match status" value="1"/>
</dbReference>
<comment type="function">
    <text evidence="1 6">Required for the transposition of the insertion element.</text>
</comment>
<accession>A0A379CFT3</accession>
<evidence type="ECO:0000256" key="2">
    <source>
        <dbReference type="ARBA" id="ARBA00010961"/>
    </source>
</evidence>
<dbReference type="GO" id="GO:0006313">
    <property type="term" value="P:DNA transposition"/>
    <property type="evidence" value="ECO:0007669"/>
    <property type="project" value="UniProtKB-UniRule"/>
</dbReference>
<dbReference type="RefSeq" id="WP_115342857.1">
    <property type="nucleotide sequence ID" value="NZ_UGTB01000004.1"/>
</dbReference>
<reference evidence="7 8" key="1">
    <citation type="submission" date="2018-06" db="EMBL/GenBank/DDBJ databases">
        <authorList>
            <consortium name="Pathogen Informatics"/>
            <person name="Doyle S."/>
        </authorList>
    </citation>
    <scope>NUCLEOTIDE SEQUENCE [LARGE SCALE GENOMIC DNA]</scope>
    <source>
        <strain evidence="7 8">NCTC11460</strain>
    </source>
</reference>
<dbReference type="PROSITE" id="PS01007">
    <property type="entry name" value="TRANSPOSASE_MUTATOR"/>
    <property type="match status" value="1"/>
</dbReference>
<proteinExistence type="inferred from homology"/>
<keyword evidence="5 6" id="KW-0233">DNA recombination</keyword>
<sequence>MGRRKREPMNPAKKNIVRELIKTYDIKTANDIQEALKDLLGETLQDMLEAEMNEHLGYEKYSRDEDVENSRNGYKSKKVRSSIGEFEIDVPQDRESQFGPKVIKKRQKDISEIEQKIINMYASGLTNKTIVEEIEDIYGFEVSESMISDITDKVIPRIEEWKSRPLDSVYPVIYIDAVHFSVKDAGIVKKRAAYVILGVTTEGMKEVLGLYVGDAESSKYWLSVFNEFKNRGLKDIMIICADGLTGIKESINVAFPNTEYQRCIVHQVRNTLKYVSYKNKKEFAADLKSIYLSGSEEQARQNLDAVSEKWSEKYPNSLKSWYTNWDCIIPIFPIFKFFPETRRVIYTTNAIESLNAQFKRLNRNRSVFPTKSSLEKALFLSVEKISKKWTHPIRNWGSIFAELSIMFEERISY</sequence>
<protein>
    <recommendedName>
        <fullName evidence="6">Mutator family transposase</fullName>
    </recommendedName>
</protein>
<evidence type="ECO:0000256" key="3">
    <source>
        <dbReference type="ARBA" id="ARBA00022578"/>
    </source>
</evidence>
<comment type="similarity">
    <text evidence="2 6">Belongs to the transposase mutator family.</text>
</comment>
<evidence type="ECO:0000256" key="1">
    <source>
        <dbReference type="ARBA" id="ARBA00002190"/>
    </source>
</evidence>
<evidence type="ECO:0000256" key="6">
    <source>
        <dbReference type="RuleBase" id="RU365089"/>
    </source>
</evidence>
<dbReference type="EMBL" id="UGTB01000004">
    <property type="protein sequence ID" value="SUB60517.1"/>
    <property type="molecule type" value="Genomic_DNA"/>
</dbReference>
<dbReference type="GO" id="GO:0003677">
    <property type="term" value="F:DNA binding"/>
    <property type="evidence" value="ECO:0007669"/>
    <property type="project" value="UniProtKB-UniRule"/>
</dbReference>
<evidence type="ECO:0000313" key="8">
    <source>
        <dbReference type="Proteomes" id="UP000255101"/>
    </source>
</evidence>
<dbReference type="NCBIfam" id="NF033543">
    <property type="entry name" value="transpos_IS256"/>
    <property type="match status" value="1"/>
</dbReference>
<organism evidence="7 8">
    <name type="scientific">Peptostreptococcus anaerobius</name>
    <dbReference type="NCBI Taxonomy" id="1261"/>
    <lineage>
        <taxon>Bacteria</taxon>
        <taxon>Bacillati</taxon>
        <taxon>Bacillota</taxon>
        <taxon>Clostridia</taxon>
        <taxon>Peptostreptococcales</taxon>
        <taxon>Peptostreptococcaceae</taxon>
        <taxon>Peptostreptococcus</taxon>
    </lineage>
</organism>
<dbReference type="GO" id="GO:0004803">
    <property type="term" value="F:transposase activity"/>
    <property type="evidence" value="ECO:0007669"/>
    <property type="project" value="UniProtKB-UniRule"/>
</dbReference>
<evidence type="ECO:0000256" key="4">
    <source>
        <dbReference type="ARBA" id="ARBA00023125"/>
    </source>
</evidence>
<keyword evidence="4 6" id="KW-0238">DNA-binding</keyword>
<dbReference type="PANTHER" id="PTHR33217:SF8">
    <property type="entry name" value="MUTATOR FAMILY TRANSPOSASE"/>
    <property type="match status" value="1"/>
</dbReference>
<dbReference type="AlphaFoldDB" id="A0A379CFT3"/>
<keyword evidence="6" id="KW-0814">Transposable element</keyword>
<name>A0A379CFT3_9FIRM</name>
<keyword evidence="3 6" id="KW-0815">Transposition</keyword>
<evidence type="ECO:0000256" key="5">
    <source>
        <dbReference type="ARBA" id="ARBA00023172"/>
    </source>
</evidence>